<dbReference type="SUPFAM" id="SSF103084">
    <property type="entry name" value="Holliday junction resolvase RusA"/>
    <property type="match status" value="1"/>
</dbReference>
<dbReference type="Proteomes" id="UP000256988">
    <property type="component" value="Unassembled WGS sequence"/>
</dbReference>
<name>A0A3D9EVQ0_ECTOL</name>
<dbReference type="RefSeq" id="WP_115945608.1">
    <property type="nucleotide sequence ID" value="NZ_QRDL01000002.1"/>
</dbReference>
<dbReference type="EMBL" id="QRDL01000002">
    <property type="protein sequence ID" value="RED06966.1"/>
    <property type="molecule type" value="Genomic_DNA"/>
</dbReference>
<dbReference type="InterPro" id="IPR036614">
    <property type="entry name" value="RusA-like_sf"/>
</dbReference>
<evidence type="ECO:0000313" key="1">
    <source>
        <dbReference type="EMBL" id="RED06966.1"/>
    </source>
</evidence>
<dbReference type="GO" id="GO:0006310">
    <property type="term" value="P:DNA recombination"/>
    <property type="evidence" value="ECO:0007669"/>
    <property type="project" value="InterPro"/>
</dbReference>
<dbReference type="AlphaFoldDB" id="A0A3D9EVQ0"/>
<proteinExistence type="predicted"/>
<evidence type="ECO:0000313" key="2">
    <source>
        <dbReference type="Proteomes" id="UP000256988"/>
    </source>
</evidence>
<organism evidence="1 2">
    <name type="scientific">Ectopseudomonas oleovorans</name>
    <name type="common">Pseudomonas oleovorans</name>
    <dbReference type="NCBI Taxonomy" id="301"/>
    <lineage>
        <taxon>Bacteria</taxon>
        <taxon>Pseudomonadati</taxon>
        <taxon>Pseudomonadota</taxon>
        <taxon>Gammaproteobacteria</taxon>
        <taxon>Pseudomonadales</taxon>
        <taxon>Pseudomonadaceae</taxon>
        <taxon>Ectopseudomonas</taxon>
    </lineage>
</organism>
<dbReference type="GO" id="GO:0000287">
    <property type="term" value="F:magnesium ion binding"/>
    <property type="evidence" value="ECO:0007669"/>
    <property type="project" value="InterPro"/>
</dbReference>
<protein>
    <submittedName>
        <fullName evidence="1">Holliday junction resolvase RusA-like endonuclease</fullName>
    </submittedName>
</protein>
<keyword evidence="1" id="KW-0378">Hydrolase</keyword>
<reference evidence="1 2" key="1">
    <citation type="submission" date="2018-07" db="EMBL/GenBank/DDBJ databases">
        <title>Genome sequencing of rice bacterial endophytes.</title>
        <authorList>
            <person name="Venturi V."/>
        </authorList>
    </citation>
    <scope>NUCLEOTIDE SEQUENCE [LARGE SCALE GENOMIC DNA]</scope>
    <source>
        <strain evidence="1 2">AG1002</strain>
    </source>
</reference>
<dbReference type="Gene3D" id="3.30.1330.70">
    <property type="entry name" value="Holliday junction resolvase RusA"/>
    <property type="match status" value="1"/>
</dbReference>
<keyword evidence="1" id="KW-0540">Nuclease</keyword>
<comment type="caution">
    <text evidence="1">The sequence shown here is derived from an EMBL/GenBank/DDBJ whole genome shotgun (WGS) entry which is preliminary data.</text>
</comment>
<sequence>MREFAAVEFVVPGKPIGKGRPRIGKVGAHARMFTPKETVAYEGLIAHAAQIAMAGRDLIPHPVMVELQILLPIPQSKSKKWKAQAVAGQVFPTTKPDMDNVIKAIYDGLNGVVWRDDVQVVDAIVRKRYAETPCVRVRIVPLMTEEAA</sequence>
<dbReference type="GO" id="GO:0004519">
    <property type="term" value="F:endonuclease activity"/>
    <property type="evidence" value="ECO:0007669"/>
    <property type="project" value="UniProtKB-KW"/>
</dbReference>
<gene>
    <name evidence="1" type="ORF">DFO60_1472</name>
</gene>
<dbReference type="Pfam" id="PF05866">
    <property type="entry name" value="RusA"/>
    <property type="match status" value="1"/>
</dbReference>
<keyword evidence="1" id="KW-0255">Endonuclease</keyword>
<dbReference type="InterPro" id="IPR008822">
    <property type="entry name" value="Endonuclease_RusA-like"/>
</dbReference>
<accession>A0A3D9EVQ0</accession>
<dbReference type="GO" id="GO:0006281">
    <property type="term" value="P:DNA repair"/>
    <property type="evidence" value="ECO:0007669"/>
    <property type="project" value="InterPro"/>
</dbReference>